<dbReference type="STRING" id="1173027.Mic7113_4169"/>
<dbReference type="AlphaFoldDB" id="K9WHH9"/>
<dbReference type="eggNOG" id="ENOG5032WJ3">
    <property type="taxonomic scope" value="Bacteria"/>
</dbReference>
<protein>
    <submittedName>
        <fullName evidence="2">Uncharacterized protein</fullName>
    </submittedName>
</protein>
<evidence type="ECO:0000256" key="1">
    <source>
        <dbReference type="SAM" id="MobiDB-lite"/>
    </source>
</evidence>
<keyword evidence="3" id="KW-1185">Reference proteome</keyword>
<evidence type="ECO:0000313" key="3">
    <source>
        <dbReference type="Proteomes" id="UP000010471"/>
    </source>
</evidence>
<accession>K9WHH9</accession>
<organism evidence="2 3">
    <name type="scientific">Allocoleopsis franciscana PCC 7113</name>
    <dbReference type="NCBI Taxonomy" id="1173027"/>
    <lineage>
        <taxon>Bacteria</taxon>
        <taxon>Bacillati</taxon>
        <taxon>Cyanobacteriota</taxon>
        <taxon>Cyanophyceae</taxon>
        <taxon>Coleofasciculales</taxon>
        <taxon>Coleofasciculaceae</taxon>
        <taxon>Allocoleopsis</taxon>
        <taxon>Allocoleopsis franciscana</taxon>
    </lineage>
</organism>
<dbReference type="EMBL" id="CP003630">
    <property type="protein sequence ID" value="AFZ19870.1"/>
    <property type="molecule type" value="Genomic_DNA"/>
</dbReference>
<sequence length="146" mass="16180">MAISDDFKEQLKAGRIVDALTLALGEAVELEITTWVSSSKNSETNTQAETAKPTPDSRMRTRLNIVDGAIDNEVGSRFIGNGPYTELREFHMEQVQQGRQIIQHNLENLQQLFTVLTHTLTHLPSASRRLADGNSVLPPSAPDNKQ</sequence>
<dbReference type="HOGENOM" id="CLU_1822161_0_0_3"/>
<proteinExistence type="predicted"/>
<dbReference type="Proteomes" id="UP000010471">
    <property type="component" value="Chromosome"/>
</dbReference>
<evidence type="ECO:0000313" key="2">
    <source>
        <dbReference type="EMBL" id="AFZ19870.1"/>
    </source>
</evidence>
<gene>
    <name evidence="2" type="ORF">Mic7113_4169</name>
</gene>
<dbReference type="RefSeq" id="WP_015184006.1">
    <property type="nucleotide sequence ID" value="NC_019738.1"/>
</dbReference>
<reference evidence="2 3" key="1">
    <citation type="submission" date="2012-06" db="EMBL/GenBank/DDBJ databases">
        <title>Finished chromosome of genome of Microcoleus sp. PCC 7113.</title>
        <authorList>
            <consortium name="US DOE Joint Genome Institute"/>
            <person name="Gugger M."/>
            <person name="Coursin T."/>
            <person name="Rippka R."/>
            <person name="Tandeau De Marsac N."/>
            <person name="Huntemann M."/>
            <person name="Wei C.-L."/>
            <person name="Han J."/>
            <person name="Detter J.C."/>
            <person name="Han C."/>
            <person name="Tapia R."/>
            <person name="Chen A."/>
            <person name="Kyrpides N."/>
            <person name="Mavromatis K."/>
            <person name="Markowitz V."/>
            <person name="Szeto E."/>
            <person name="Ivanova N."/>
            <person name="Pagani I."/>
            <person name="Pati A."/>
            <person name="Goodwin L."/>
            <person name="Nordberg H.P."/>
            <person name="Cantor M.N."/>
            <person name="Hua S.X."/>
            <person name="Woyke T."/>
            <person name="Kerfeld C.A."/>
        </authorList>
    </citation>
    <scope>NUCLEOTIDE SEQUENCE [LARGE SCALE GENOMIC DNA]</scope>
    <source>
        <strain evidence="2 3">PCC 7113</strain>
    </source>
</reference>
<feature type="compositionally biased region" description="Polar residues" evidence="1">
    <location>
        <begin position="38"/>
        <end position="49"/>
    </location>
</feature>
<dbReference type="OrthoDB" id="463174at2"/>
<name>K9WHH9_9CYAN</name>
<dbReference type="KEGG" id="mic:Mic7113_4169"/>
<feature type="region of interest" description="Disordered" evidence="1">
    <location>
        <begin position="38"/>
        <end position="57"/>
    </location>
</feature>